<dbReference type="AlphaFoldDB" id="A0A8J1LC31"/>
<feature type="compositionally biased region" description="Acidic residues" evidence="1">
    <location>
        <begin position="237"/>
        <end position="246"/>
    </location>
</feature>
<feature type="compositionally biased region" description="Gly residues" evidence="1">
    <location>
        <begin position="264"/>
        <end position="277"/>
    </location>
</feature>
<name>A0A8J1LC31_XENLA</name>
<dbReference type="GeneID" id="121396321"/>
<dbReference type="InterPro" id="IPR036514">
    <property type="entry name" value="SGNH_hydro_sf"/>
</dbReference>
<dbReference type="KEGG" id="xla:121396321"/>
<feature type="region of interest" description="Disordered" evidence="1">
    <location>
        <begin position="1"/>
        <end position="90"/>
    </location>
</feature>
<evidence type="ECO:0000313" key="2">
    <source>
        <dbReference type="Proteomes" id="UP000186698"/>
    </source>
</evidence>
<feature type="compositionally biased region" description="Polar residues" evidence="1">
    <location>
        <begin position="185"/>
        <end position="195"/>
    </location>
</feature>
<protein>
    <submittedName>
        <fullName evidence="3">Uncharacterized protein LOC121396321 isoform X1</fullName>
    </submittedName>
</protein>
<feature type="compositionally biased region" description="Basic and acidic residues" evidence="1">
    <location>
        <begin position="369"/>
        <end position="389"/>
    </location>
</feature>
<keyword evidence="2" id="KW-1185">Reference proteome</keyword>
<feature type="compositionally biased region" description="Basic residues" evidence="1">
    <location>
        <begin position="8"/>
        <end position="17"/>
    </location>
</feature>
<feature type="compositionally biased region" description="Polar residues" evidence="1">
    <location>
        <begin position="390"/>
        <end position="400"/>
    </location>
</feature>
<dbReference type="Gene3D" id="3.40.50.1110">
    <property type="entry name" value="SGNH hydrolase"/>
    <property type="match status" value="1"/>
</dbReference>
<reference evidence="3" key="1">
    <citation type="submission" date="2025-08" db="UniProtKB">
        <authorList>
            <consortium name="RefSeq"/>
        </authorList>
    </citation>
    <scope>IDENTIFICATION</scope>
    <source>
        <strain evidence="3">J_2021</strain>
        <tissue evidence="3">Erythrocytes</tissue>
    </source>
</reference>
<accession>A0A8J1LC31</accession>
<dbReference type="RefSeq" id="XP_041427098.1">
    <property type="nucleotide sequence ID" value="XM_041571164.1"/>
</dbReference>
<feature type="region of interest" description="Disordered" evidence="1">
    <location>
        <begin position="104"/>
        <end position="297"/>
    </location>
</feature>
<gene>
    <name evidence="3" type="primary">LOC121396321</name>
</gene>
<dbReference type="CDD" id="cd00229">
    <property type="entry name" value="SGNH_hydrolase"/>
    <property type="match status" value="1"/>
</dbReference>
<dbReference type="SUPFAM" id="SSF52266">
    <property type="entry name" value="SGNH hydrolase"/>
    <property type="match status" value="1"/>
</dbReference>
<feature type="compositionally biased region" description="Basic and acidic residues" evidence="1">
    <location>
        <begin position="18"/>
        <end position="27"/>
    </location>
</feature>
<feature type="region of interest" description="Disordered" evidence="1">
    <location>
        <begin position="369"/>
        <end position="412"/>
    </location>
</feature>
<evidence type="ECO:0000313" key="3">
    <source>
        <dbReference type="RefSeq" id="XP_041427098.1"/>
    </source>
</evidence>
<proteinExistence type="predicted"/>
<sequence>MERGRFTAPRRRVLRPQRFRDEEEVGRVHASGAKRKVNFSPLAGRSNRRRRMMEVIAGEDAASSHGPEEEFGGSGSEEDVGGTELQASRDLDDVIAPEVGKGAGAVYTANGPITPSHISPQPVEQEATIPQAAPKGPQIRSPRLPTNDRGFFTPRGNATTRGPRPSKPRQTNPTPARTGNPPPSSQRGVPTSSTGRGPGKRGGKSQARTNNPSSPAPTAPPIHRNAHRGGGSWEQEQGSDEGEWGMEAESTPNQSRARHPGPFPRGGGNSRPRGTGGHLYFQTPRHRSQPQWSGEYDQWEDDDSCYFIEEYNYEDDCEFFPASSHGHRQRRPVRGMWQEDIGYVNNRVPSFYFRNREEEESWIQWRKEREQKGEEEAGPSRRQEGRERASSSTEGQSSQNGDRTKVTTRKTTRGGKATCNILIIGHSFIFWARQHAAGKQLVLPEEHMKITWQGWRGMKWEQMRGRLYSAIQKFKFINLVIVHAGGNDLTSIKTPALIESMRKDLEDLMSSNKIGGVAWSDIIQRGEWRGAVSPQGIERARKKVNRAMHKIMCSSGNGVIRHDNIRYRQTQLFRKDKVHLTEEGLDLFWENFRNYIEEWWRSQEV</sequence>
<dbReference type="Proteomes" id="UP000186698">
    <property type="component" value="Chromosome 7S"/>
</dbReference>
<evidence type="ECO:0000256" key="1">
    <source>
        <dbReference type="SAM" id="MobiDB-lite"/>
    </source>
</evidence>
<organism evidence="2 3">
    <name type="scientific">Xenopus laevis</name>
    <name type="common">African clawed frog</name>
    <dbReference type="NCBI Taxonomy" id="8355"/>
    <lineage>
        <taxon>Eukaryota</taxon>
        <taxon>Metazoa</taxon>
        <taxon>Chordata</taxon>
        <taxon>Craniata</taxon>
        <taxon>Vertebrata</taxon>
        <taxon>Euteleostomi</taxon>
        <taxon>Amphibia</taxon>
        <taxon>Batrachia</taxon>
        <taxon>Anura</taxon>
        <taxon>Pipoidea</taxon>
        <taxon>Pipidae</taxon>
        <taxon>Xenopodinae</taxon>
        <taxon>Xenopus</taxon>
        <taxon>Xenopus</taxon>
    </lineage>
</organism>
<feature type="compositionally biased region" description="Polar residues" evidence="1">
    <location>
        <begin position="168"/>
        <end position="177"/>
    </location>
</feature>